<evidence type="ECO:0000256" key="7">
    <source>
        <dbReference type="ARBA" id="ARBA00023002"/>
    </source>
</evidence>
<dbReference type="Gene3D" id="1.10.10.1100">
    <property type="entry name" value="BFD-like [2Fe-2S]-binding domain"/>
    <property type="match status" value="1"/>
</dbReference>
<dbReference type="GO" id="GO:0043546">
    <property type="term" value="F:molybdopterin cofactor binding"/>
    <property type="evidence" value="ECO:0007669"/>
    <property type="project" value="InterPro"/>
</dbReference>
<evidence type="ECO:0000256" key="1">
    <source>
        <dbReference type="ARBA" id="ARBA00001942"/>
    </source>
</evidence>
<dbReference type="InterPro" id="IPR050123">
    <property type="entry name" value="Prok_molybdopt-oxidoreductase"/>
</dbReference>
<dbReference type="PANTHER" id="PTHR43105:SF9">
    <property type="entry name" value="NADPH-FE(3+) OXIDOREDUCTASE SUBUNIT ALPHA"/>
    <property type="match status" value="1"/>
</dbReference>
<dbReference type="AlphaFoldDB" id="A0A6P1B976"/>
<dbReference type="PANTHER" id="PTHR43105">
    <property type="entry name" value="RESPIRATORY NITRATE REDUCTASE"/>
    <property type="match status" value="1"/>
</dbReference>
<evidence type="ECO:0000256" key="10">
    <source>
        <dbReference type="ARBA" id="ARBA00023063"/>
    </source>
</evidence>
<dbReference type="GO" id="GO:0045333">
    <property type="term" value="P:cellular respiration"/>
    <property type="evidence" value="ECO:0007669"/>
    <property type="project" value="UniProtKB-ARBA"/>
</dbReference>
<dbReference type="GO" id="GO:0051539">
    <property type="term" value="F:4 iron, 4 sulfur cluster binding"/>
    <property type="evidence" value="ECO:0007669"/>
    <property type="project" value="UniProtKB-KW"/>
</dbReference>
<keyword evidence="8" id="KW-0408">Iron</keyword>
<dbReference type="Gene3D" id="2.20.25.90">
    <property type="entry name" value="ADC-like domains"/>
    <property type="match status" value="1"/>
</dbReference>
<evidence type="ECO:0000256" key="6">
    <source>
        <dbReference type="ARBA" id="ARBA00022723"/>
    </source>
</evidence>
<evidence type="ECO:0000256" key="8">
    <source>
        <dbReference type="ARBA" id="ARBA00023004"/>
    </source>
</evidence>
<comment type="caution">
    <text evidence="12">The sequence shown here is derived from an EMBL/GenBank/DDBJ whole genome shotgun (WGS) entry which is preliminary data.</text>
</comment>
<evidence type="ECO:0000256" key="2">
    <source>
        <dbReference type="ARBA" id="ARBA00001966"/>
    </source>
</evidence>
<dbReference type="InterPro" id="IPR006656">
    <property type="entry name" value="Mopterin_OxRdtase"/>
</dbReference>
<comment type="cofactor">
    <cofactor evidence="1">
        <name>Mo-bis(molybdopterin guanine dinucleotide)</name>
        <dbReference type="ChEBI" id="CHEBI:60539"/>
    </cofactor>
</comment>
<dbReference type="GO" id="GO:1990204">
    <property type="term" value="C:oxidoreductase complex"/>
    <property type="evidence" value="ECO:0007669"/>
    <property type="project" value="UniProtKB-ARBA"/>
</dbReference>
<keyword evidence="13" id="KW-1185">Reference proteome</keyword>
<dbReference type="Gene3D" id="2.40.40.20">
    <property type="match status" value="1"/>
</dbReference>
<dbReference type="GO" id="GO:0016491">
    <property type="term" value="F:oxidoreductase activity"/>
    <property type="evidence" value="ECO:0007669"/>
    <property type="project" value="UniProtKB-KW"/>
</dbReference>
<comment type="cofactor">
    <cofactor evidence="2">
        <name>[4Fe-4S] cluster</name>
        <dbReference type="ChEBI" id="CHEBI:49883"/>
    </cofactor>
</comment>
<dbReference type="Pfam" id="PF01568">
    <property type="entry name" value="Molydop_binding"/>
    <property type="match status" value="1"/>
</dbReference>
<gene>
    <name evidence="12" type="ORF">FNJ47_03530</name>
</gene>
<evidence type="ECO:0000256" key="3">
    <source>
        <dbReference type="ARBA" id="ARBA00008747"/>
    </source>
</evidence>
<dbReference type="Pfam" id="PF04324">
    <property type="entry name" value="Fer2_BFD"/>
    <property type="match status" value="1"/>
</dbReference>
<proteinExistence type="inferred from homology"/>
<dbReference type="Gene3D" id="3.40.50.740">
    <property type="match status" value="1"/>
</dbReference>
<feature type="domain" description="4Fe-4S Mo/W bis-MGD-type" evidence="11">
    <location>
        <begin position="1"/>
        <end position="56"/>
    </location>
</feature>
<sequence>MPVKTTCPYCGVGCGVIASKDAVGVVRVEGDEEHPANFGRLCSKGSALAETIDLDGRLLEPMIDGVPATWDDALARVADGFGRVIREHGPDAVAFYVSGQLLTEDYYVINKFAKGFVGTANIDTNSRLCMASSVAGHKRAFGSDTVPGCYEDLEQADLLVLVGSNAAWCHPILHQRMLAAKEKNPACKIVVIDPRRTATCEGADLHLPLRSGSDSVLFNGLFAFLAGSNAVDRGFVGNCTTGVVDALKQVGGQTLAQTAATCGLSEGAVGLFFDWFTKTERVVTLYSQGINQSSSGVDKVNAIINCHLLTGRIGRPGMGPFSLTGQPNAMGGREVGGLANQLAAHMEIENSAHRELVQRFWRAPVIAEKGGLKAVDMFDAIADGRIKAVWIISTNPVVSLPDADRARAALDACELVVVTDCMRDTDTMRHADVLLPALAWGEKDGTVTNSERRISRQRPFLPAPSEARADWRIICDVAQRVGYSGFDYASAAEVFREHAELSGFENDGKRDFDISALAALDDDGYDALAPVQWPVTSEHPDGTPRMFESQQFFTPDRKARFVPVAPRAARNATSRDFPLVLNTGRVRDQWHTMTRTGKTGRLLSHIFEPYAEFHPEDARQAGLQNDGLVRLTSSWGEMIARVVVSSDQRRGCVFVPMHWNEEFAGEGRVNALVNPVVDPVSGQPESKHTPVKADPYAPKWHAFILSRDAIKRPASGYWVYGKAGDCTRLELALDTRPESWRDWARAQLGLEGVEIEWMAYRDPAAGRFRYAAVRDGRLDGCVFIAPDHTLPSRAWLTGLFAEQQLSANARMSLLAGRPFGAGEDVGPIVCSCFSVGRHQITAEIRKGADSVDAIGRCLKAGTNCGGCKPEIGKLIGATAQPRQAAIAS</sequence>
<evidence type="ECO:0000313" key="12">
    <source>
        <dbReference type="EMBL" id="NEU94919.1"/>
    </source>
</evidence>
<keyword evidence="9" id="KW-0411">Iron-sulfur</keyword>
<dbReference type="InterPro" id="IPR009010">
    <property type="entry name" value="Asp_de-COase-like_dom_sf"/>
</dbReference>
<evidence type="ECO:0000256" key="5">
    <source>
        <dbReference type="ARBA" id="ARBA00022505"/>
    </source>
</evidence>
<dbReference type="CDD" id="cd02754">
    <property type="entry name" value="MopB_Nitrate-R-NapA-like"/>
    <property type="match status" value="1"/>
</dbReference>
<keyword evidence="4" id="KW-0004">4Fe-4S</keyword>
<dbReference type="InterPro" id="IPR006963">
    <property type="entry name" value="Mopterin_OxRdtase_4Fe-4S_dom"/>
</dbReference>
<dbReference type="SUPFAM" id="SSF50692">
    <property type="entry name" value="ADC-like"/>
    <property type="match status" value="1"/>
</dbReference>
<comment type="similarity">
    <text evidence="3">Belongs to the prokaryotic molybdopterin-containing oxidoreductase family. NasA/NapA/NarB subfamily.</text>
</comment>
<dbReference type="CDD" id="cd02791">
    <property type="entry name" value="MopB_CT_Nitrate-R-NapA-like"/>
    <property type="match status" value="1"/>
</dbReference>
<dbReference type="InterPro" id="IPR007419">
    <property type="entry name" value="BFD-like_2Fe2S-bd_dom"/>
</dbReference>
<evidence type="ECO:0000256" key="4">
    <source>
        <dbReference type="ARBA" id="ARBA00022485"/>
    </source>
</evidence>
<accession>A0A6P1B976</accession>
<reference evidence="12 13" key="1">
    <citation type="journal article" date="2020" name="Arch. Microbiol.">
        <title>Bradyrhizobium uaiense sp. nov., a new highly efficient cowpea symbiont.</title>
        <authorList>
            <person name="Cabral Michel D."/>
            <person name="Azarias Guimaraes A."/>
            <person name="Martins da Costa E."/>
            <person name="Soares de Carvalho T."/>
            <person name="Balsanelli E."/>
            <person name="Willems A."/>
            <person name="Maltempi de Souza E."/>
            <person name="de Souza Moreira F.M."/>
        </authorList>
    </citation>
    <scope>NUCLEOTIDE SEQUENCE [LARGE SCALE GENOMIC DNA]</scope>
    <source>
        <strain evidence="12 13">UFLA 03-164</strain>
    </source>
</reference>
<dbReference type="RefSeq" id="WP_163150651.1">
    <property type="nucleotide sequence ID" value="NZ_VKHP01000007.1"/>
</dbReference>
<dbReference type="GO" id="GO:0016020">
    <property type="term" value="C:membrane"/>
    <property type="evidence" value="ECO:0007669"/>
    <property type="project" value="TreeGrafter"/>
</dbReference>
<evidence type="ECO:0000256" key="9">
    <source>
        <dbReference type="ARBA" id="ARBA00023014"/>
    </source>
</evidence>
<organism evidence="12 13">
    <name type="scientific">Bradyrhizobium uaiense</name>
    <dbReference type="NCBI Taxonomy" id="2594946"/>
    <lineage>
        <taxon>Bacteria</taxon>
        <taxon>Pseudomonadati</taxon>
        <taxon>Pseudomonadota</taxon>
        <taxon>Alphaproteobacteria</taxon>
        <taxon>Hyphomicrobiales</taxon>
        <taxon>Nitrobacteraceae</taxon>
        <taxon>Bradyrhizobium</taxon>
    </lineage>
</organism>
<dbReference type="PROSITE" id="PS51669">
    <property type="entry name" value="4FE4S_MOW_BIS_MGD"/>
    <property type="match status" value="1"/>
</dbReference>
<dbReference type="SMART" id="SM00926">
    <property type="entry name" value="Molybdop_Fe4S4"/>
    <property type="match status" value="1"/>
</dbReference>
<keyword evidence="10" id="KW-0534">Nitrate assimilation</keyword>
<dbReference type="Gene3D" id="3.40.228.10">
    <property type="entry name" value="Dimethylsulfoxide Reductase, domain 2"/>
    <property type="match status" value="1"/>
</dbReference>
<dbReference type="EMBL" id="VKHP01000007">
    <property type="protein sequence ID" value="NEU94919.1"/>
    <property type="molecule type" value="Genomic_DNA"/>
</dbReference>
<dbReference type="InterPro" id="IPR041854">
    <property type="entry name" value="BFD-like_2Fe2S-bd_dom_sf"/>
</dbReference>
<dbReference type="GO" id="GO:0046872">
    <property type="term" value="F:metal ion binding"/>
    <property type="evidence" value="ECO:0007669"/>
    <property type="project" value="UniProtKB-KW"/>
</dbReference>
<dbReference type="SUPFAM" id="SSF53706">
    <property type="entry name" value="Formate dehydrogenase/DMSO reductase, domains 1-3"/>
    <property type="match status" value="1"/>
</dbReference>
<dbReference type="Proteomes" id="UP000468531">
    <property type="component" value="Unassembled WGS sequence"/>
</dbReference>
<evidence type="ECO:0000259" key="11">
    <source>
        <dbReference type="PROSITE" id="PS51669"/>
    </source>
</evidence>
<dbReference type="Pfam" id="PF04879">
    <property type="entry name" value="Molybdop_Fe4S4"/>
    <property type="match status" value="1"/>
</dbReference>
<keyword evidence="7" id="KW-0560">Oxidoreductase</keyword>
<protein>
    <submittedName>
        <fullName evidence="12">Molybdopterin-dependent oxidoreductase</fullName>
    </submittedName>
</protein>
<dbReference type="GO" id="GO:0042128">
    <property type="term" value="P:nitrate assimilation"/>
    <property type="evidence" value="ECO:0007669"/>
    <property type="project" value="UniProtKB-KW"/>
</dbReference>
<dbReference type="InterPro" id="IPR041957">
    <property type="entry name" value="CT_Nitrate-R-NapA-like"/>
</dbReference>
<dbReference type="Pfam" id="PF00384">
    <property type="entry name" value="Molybdopterin"/>
    <property type="match status" value="1"/>
</dbReference>
<name>A0A6P1B976_9BRAD</name>
<keyword evidence="6" id="KW-0479">Metal-binding</keyword>
<keyword evidence="5" id="KW-0500">Molybdenum</keyword>
<evidence type="ECO:0000313" key="13">
    <source>
        <dbReference type="Proteomes" id="UP000468531"/>
    </source>
</evidence>
<dbReference type="InterPro" id="IPR006657">
    <property type="entry name" value="MoPterin_dinucl-bd_dom"/>
</dbReference>